<name>A0A127K0B5_9BURK</name>
<sequence>MACVVGACAAPAAPVCTAGESRSVIDQLYFGTARPSGGTVTADQWAEFLGQSVTPRFPQGLTHWPASGQWQGRGGGIVTEGAWVLTLVHADDTAADAAVRAVMADYKSRFDQEAVLRTRSHACTSL</sequence>
<keyword evidence="2" id="KW-1185">Reference proteome</keyword>
<evidence type="ECO:0000313" key="2">
    <source>
        <dbReference type="Proteomes" id="UP000070433"/>
    </source>
</evidence>
<evidence type="ECO:0008006" key="3">
    <source>
        <dbReference type="Google" id="ProtNLM"/>
    </source>
</evidence>
<accession>A0A127K0B5</accession>
<gene>
    <name evidence="1" type="ORF">UC35_18585</name>
</gene>
<dbReference type="Proteomes" id="UP000070433">
    <property type="component" value="Chromosome"/>
</dbReference>
<dbReference type="InterPro" id="IPR021957">
    <property type="entry name" value="DUF3574"/>
</dbReference>
<proteinExistence type="predicted"/>
<reference evidence="1 2" key="1">
    <citation type="journal article" date="2014" name="Int. J. Syst. Evol. Microbiol.">
        <title>Ramlibacter solisilvae sp. nov., isolated from forest soil, and emended description of the genus Ramlibacter.</title>
        <authorList>
            <person name="Lee H.J."/>
            <person name="Lee S.H."/>
            <person name="Lee S.S."/>
            <person name="Lee J.S."/>
            <person name="Kim Y."/>
            <person name="Kim S.C."/>
            <person name="Jeon C.O."/>
        </authorList>
    </citation>
    <scope>NUCLEOTIDE SEQUENCE [LARGE SCALE GENOMIC DNA]</scope>
    <source>
        <strain evidence="1 2">5-10</strain>
    </source>
</reference>
<protein>
    <recommendedName>
        <fullName evidence="3">DUF3574 domain-containing protein</fullName>
    </recommendedName>
</protein>
<organism evidence="1 2">
    <name type="scientific">Ramlibacter tataouinensis</name>
    <dbReference type="NCBI Taxonomy" id="94132"/>
    <lineage>
        <taxon>Bacteria</taxon>
        <taxon>Pseudomonadati</taxon>
        <taxon>Pseudomonadota</taxon>
        <taxon>Betaproteobacteria</taxon>
        <taxon>Burkholderiales</taxon>
        <taxon>Comamonadaceae</taxon>
        <taxon>Ramlibacter</taxon>
    </lineage>
</organism>
<evidence type="ECO:0000313" key="1">
    <source>
        <dbReference type="EMBL" id="AMO25563.1"/>
    </source>
</evidence>
<dbReference type="Pfam" id="PF12098">
    <property type="entry name" value="DUF3574"/>
    <property type="match status" value="1"/>
</dbReference>
<dbReference type="AlphaFoldDB" id="A0A127K0B5"/>
<dbReference type="EMBL" id="CP010951">
    <property type="protein sequence ID" value="AMO25563.1"/>
    <property type="molecule type" value="Genomic_DNA"/>
</dbReference>